<dbReference type="Proteomes" id="UP001180754">
    <property type="component" value="Unassembled WGS sequence"/>
</dbReference>
<accession>A0ABU2XTF0</accession>
<evidence type="ECO:0000313" key="1">
    <source>
        <dbReference type="EMBL" id="MDT0548732.1"/>
    </source>
</evidence>
<comment type="caution">
    <text evidence="1">The sequence shown here is derived from an EMBL/GenBank/DDBJ whole genome shotgun (WGS) entry which is preliminary data.</text>
</comment>
<organism evidence="1 2">
    <name type="scientific">Streptomyces lonegramiae</name>
    <dbReference type="NCBI Taxonomy" id="3075524"/>
    <lineage>
        <taxon>Bacteria</taxon>
        <taxon>Bacillati</taxon>
        <taxon>Actinomycetota</taxon>
        <taxon>Actinomycetes</taxon>
        <taxon>Kitasatosporales</taxon>
        <taxon>Streptomycetaceae</taxon>
        <taxon>Streptomyces</taxon>
    </lineage>
</organism>
<name>A0ABU2XTF0_9ACTN</name>
<dbReference type="RefSeq" id="WP_311729297.1">
    <property type="nucleotide sequence ID" value="NZ_JAVRFD010000028.1"/>
</dbReference>
<dbReference type="SUPFAM" id="SSF51445">
    <property type="entry name" value="(Trans)glycosidases"/>
    <property type="match status" value="1"/>
</dbReference>
<gene>
    <name evidence="1" type="ORF">RND15_39565</name>
</gene>
<dbReference type="PANTHER" id="PTHR43576">
    <property type="entry name" value="ALPHA-L-ARABINOFURANOSIDASE C-RELATED"/>
    <property type="match status" value="1"/>
</dbReference>
<evidence type="ECO:0008006" key="3">
    <source>
        <dbReference type="Google" id="ProtNLM"/>
    </source>
</evidence>
<dbReference type="Gene3D" id="3.20.20.80">
    <property type="entry name" value="Glycosidases"/>
    <property type="match status" value="1"/>
</dbReference>
<proteinExistence type="predicted"/>
<dbReference type="EMBL" id="JAVRFD010000028">
    <property type="protein sequence ID" value="MDT0548732.1"/>
    <property type="molecule type" value="Genomic_DNA"/>
</dbReference>
<sequence>MTASLLGVAGIALPTAAATTVSRKARNSKENPRSNTSVAINANEKLATVTMAQAAGARPVITVNYGSGTAQEAADWVRYANITKGYGINHWEIGNEVFGNGHYGTGWEYDTHADKSPHAYANAAMEYITAMKAVDPSIRVGVVLTTPGFWPDGEVGSEDSGDWNDVVLSTVGGRADFGIFHWYPYTDSTTEAEMLTRPPTAASVVEAFRADLDRHDATNTEIFVTELNGGKPRNTQAQALWAADAYLSLAAAGVHNATWWNVHNGSGGTATDVTGATDYNDEGLLSNGSGNEPAAQTPFRAYYGI</sequence>
<reference evidence="1" key="1">
    <citation type="submission" date="2024-05" db="EMBL/GenBank/DDBJ databases">
        <title>30 novel species of actinomycetes from the DSMZ collection.</title>
        <authorList>
            <person name="Nouioui I."/>
        </authorList>
    </citation>
    <scope>NUCLEOTIDE SEQUENCE</scope>
    <source>
        <strain evidence="1">DSM 41529</strain>
    </source>
</reference>
<protein>
    <recommendedName>
        <fullName evidence="3">Glycosyl hydrolase catalytic core</fullName>
    </recommendedName>
</protein>
<dbReference type="InterPro" id="IPR017853">
    <property type="entry name" value="GH"/>
</dbReference>
<dbReference type="PANTHER" id="PTHR43576:SF3">
    <property type="entry name" value="ALPHA-L-ARABINOFURANOSIDASE C"/>
    <property type="match status" value="1"/>
</dbReference>
<keyword evidence="2" id="KW-1185">Reference proteome</keyword>
<evidence type="ECO:0000313" key="2">
    <source>
        <dbReference type="Proteomes" id="UP001180754"/>
    </source>
</evidence>